<evidence type="ECO:0008006" key="6">
    <source>
        <dbReference type="Google" id="ProtNLM"/>
    </source>
</evidence>
<dbReference type="InterPro" id="IPR036055">
    <property type="entry name" value="LDL_receptor-like_sf"/>
</dbReference>
<dbReference type="Proteomes" id="UP001175271">
    <property type="component" value="Unassembled WGS sequence"/>
</dbReference>
<dbReference type="PROSITE" id="PS50068">
    <property type="entry name" value="LDLRA_2"/>
    <property type="match status" value="1"/>
</dbReference>
<reference evidence="4" key="1">
    <citation type="submission" date="2023-06" db="EMBL/GenBank/DDBJ databases">
        <title>Genomic analysis of the entomopathogenic nematode Steinernema hermaphroditum.</title>
        <authorList>
            <person name="Schwarz E.M."/>
            <person name="Heppert J.K."/>
            <person name="Baniya A."/>
            <person name="Schwartz H.T."/>
            <person name="Tan C.-H."/>
            <person name="Antoshechkin I."/>
            <person name="Sternberg P.W."/>
            <person name="Goodrich-Blair H."/>
            <person name="Dillman A.R."/>
        </authorList>
    </citation>
    <scope>NUCLEOTIDE SEQUENCE</scope>
    <source>
        <strain evidence="4">PS9179</strain>
        <tissue evidence="4">Whole animal</tissue>
    </source>
</reference>
<dbReference type="Gene3D" id="4.10.400.10">
    <property type="entry name" value="Low-density Lipoprotein Receptor"/>
    <property type="match status" value="1"/>
</dbReference>
<comment type="caution">
    <text evidence="4">The sequence shown here is derived from an EMBL/GenBank/DDBJ whole genome shotgun (WGS) entry which is preliminary data.</text>
</comment>
<keyword evidence="5" id="KW-1185">Reference proteome</keyword>
<dbReference type="Pfam" id="PF00057">
    <property type="entry name" value="Ldl_recept_a"/>
    <property type="match status" value="1"/>
</dbReference>
<sequence length="132" mass="15019">MRSLLLLLVFVDYGTPKAIDLQSEGFLTFRKLCRTGLVYDTEGTQNCNYDFNVKGCNLKSAGIVCQKTEFSCPFSEACVPLEKHCNGHYDCLLEEDRTQNCPMCGPEEFALLCAHRIFVHSTWKHRHDMTSS</sequence>
<dbReference type="InterPro" id="IPR002172">
    <property type="entry name" value="LDrepeatLR_classA_rpt"/>
</dbReference>
<evidence type="ECO:0000256" key="3">
    <source>
        <dbReference type="SAM" id="SignalP"/>
    </source>
</evidence>
<comment type="caution">
    <text evidence="2">Lacks conserved residue(s) required for the propagation of feature annotation.</text>
</comment>
<proteinExistence type="predicted"/>
<dbReference type="SUPFAM" id="SSF57424">
    <property type="entry name" value="LDL receptor-like module"/>
    <property type="match status" value="1"/>
</dbReference>
<evidence type="ECO:0000256" key="1">
    <source>
        <dbReference type="ARBA" id="ARBA00023157"/>
    </source>
</evidence>
<evidence type="ECO:0000256" key="2">
    <source>
        <dbReference type="PROSITE-ProRule" id="PRU00124"/>
    </source>
</evidence>
<feature type="signal peptide" evidence="3">
    <location>
        <begin position="1"/>
        <end position="16"/>
    </location>
</feature>
<organism evidence="4 5">
    <name type="scientific">Steinernema hermaphroditum</name>
    <dbReference type="NCBI Taxonomy" id="289476"/>
    <lineage>
        <taxon>Eukaryota</taxon>
        <taxon>Metazoa</taxon>
        <taxon>Ecdysozoa</taxon>
        <taxon>Nematoda</taxon>
        <taxon>Chromadorea</taxon>
        <taxon>Rhabditida</taxon>
        <taxon>Tylenchina</taxon>
        <taxon>Panagrolaimomorpha</taxon>
        <taxon>Strongyloidoidea</taxon>
        <taxon>Steinernematidae</taxon>
        <taxon>Steinernema</taxon>
    </lineage>
</organism>
<name>A0AA39I183_9BILA</name>
<keyword evidence="3" id="KW-0732">Signal</keyword>
<dbReference type="EMBL" id="JAUCMV010000002">
    <property type="protein sequence ID" value="KAK0415912.1"/>
    <property type="molecule type" value="Genomic_DNA"/>
</dbReference>
<dbReference type="SMART" id="SM00192">
    <property type="entry name" value="LDLa"/>
    <property type="match status" value="1"/>
</dbReference>
<dbReference type="AlphaFoldDB" id="A0AA39I183"/>
<gene>
    <name evidence="4" type="ORF">QR680_012189</name>
</gene>
<feature type="chain" id="PRO_5041201286" description="ShKT domain-containing protein" evidence="3">
    <location>
        <begin position="17"/>
        <end position="132"/>
    </location>
</feature>
<accession>A0AA39I183</accession>
<evidence type="ECO:0000313" key="5">
    <source>
        <dbReference type="Proteomes" id="UP001175271"/>
    </source>
</evidence>
<evidence type="ECO:0000313" key="4">
    <source>
        <dbReference type="EMBL" id="KAK0415912.1"/>
    </source>
</evidence>
<keyword evidence="1" id="KW-1015">Disulfide bond</keyword>
<protein>
    <recommendedName>
        <fullName evidence="6">ShKT domain-containing protein</fullName>
    </recommendedName>
</protein>